<comment type="caution">
    <text evidence="1">The sequence shown here is derived from an EMBL/GenBank/DDBJ whole genome shotgun (WGS) entry which is preliminary data.</text>
</comment>
<dbReference type="AlphaFoldDB" id="A0A3E3IDW8"/>
<proteinExistence type="predicted"/>
<dbReference type="Proteomes" id="UP000260812">
    <property type="component" value="Unassembled WGS sequence"/>
</dbReference>
<dbReference type="GeneID" id="97985748"/>
<keyword evidence="2" id="KW-1185">Reference proteome</keyword>
<gene>
    <name evidence="1" type="ORF">DXC51_02335</name>
</gene>
<dbReference type="RefSeq" id="WP_102287423.1">
    <property type="nucleotide sequence ID" value="NZ_LT969517.1"/>
</dbReference>
<organism evidence="1 2">
    <name type="scientific">Eisenbergiella massiliensis</name>
    <dbReference type="NCBI Taxonomy" id="1720294"/>
    <lineage>
        <taxon>Bacteria</taxon>
        <taxon>Bacillati</taxon>
        <taxon>Bacillota</taxon>
        <taxon>Clostridia</taxon>
        <taxon>Lachnospirales</taxon>
        <taxon>Lachnospiraceae</taxon>
        <taxon>Eisenbergiella</taxon>
    </lineage>
</organism>
<name>A0A3E3IDW8_9FIRM</name>
<reference evidence="1" key="1">
    <citation type="submission" date="2018-08" db="EMBL/GenBank/DDBJ databases">
        <title>A genome reference for cultivated species of the human gut microbiota.</title>
        <authorList>
            <person name="Zou Y."/>
            <person name="Xue W."/>
            <person name="Luo G."/>
        </authorList>
    </citation>
    <scope>NUCLEOTIDE SEQUENCE [LARGE SCALE GENOMIC DNA]</scope>
    <source>
        <strain evidence="1">TF05-5AC</strain>
    </source>
</reference>
<dbReference type="EMBL" id="QVLV01000001">
    <property type="protein sequence ID" value="RGE65171.1"/>
    <property type="molecule type" value="Genomic_DNA"/>
</dbReference>
<evidence type="ECO:0000313" key="2">
    <source>
        <dbReference type="Proteomes" id="UP000260812"/>
    </source>
</evidence>
<accession>A0A3E3IDW8</accession>
<evidence type="ECO:0000313" key="1">
    <source>
        <dbReference type="EMBL" id="RGE65171.1"/>
    </source>
</evidence>
<protein>
    <submittedName>
        <fullName evidence="1">Uncharacterized protein</fullName>
    </submittedName>
</protein>
<sequence length="63" mass="7201">MEREYSLLIGALRTLNVFSENSEQIEFTYNYCAPGFSDLLKNYPVQEIAGKGNELDKALNLLR</sequence>